<dbReference type="SUPFAM" id="SSF53448">
    <property type="entry name" value="Nucleotide-diphospho-sugar transferases"/>
    <property type="match status" value="1"/>
</dbReference>
<keyword evidence="2" id="KW-1185">Reference proteome</keyword>
<comment type="caution">
    <text evidence="1">The sequence shown here is derived from an EMBL/GenBank/DDBJ whole genome shotgun (WGS) entry which is preliminary data.</text>
</comment>
<dbReference type="RefSeq" id="WP_220300867.1">
    <property type="nucleotide sequence ID" value="NZ_JAEUAW010000007.1"/>
</dbReference>
<protein>
    <recommendedName>
        <fullName evidence="3">Glycosyl transferase family 2</fullName>
    </recommendedName>
</protein>
<evidence type="ECO:0000313" key="2">
    <source>
        <dbReference type="Proteomes" id="UP001196843"/>
    </source>
</evidence>
<reference evidence="1 2" key="1">
    <citation type="journal article" date="2021" name="MBio">
        <title>Poor Competitiveness of Bradyrhizobium in Pigeon Pea Root Colonization in Indian Soils.</title>
        <authorList>
            <person name="Chalasani D."/>
            <person name="Basu A."/>
            <person name="Pullabhotla S.V.S.R.N."/>
            <person name="Jorrin B."/>
            <person name="Neal A.L."/>
            <person name="Poole P.S."/>
            <person name="Podile A.R."/>
            <person name="Tkacz A."/>
        </authorList>
    </citation>
    <scope>NUCLEOTIDE SEQUENCE [LARGE SCALE GENOMIC DNA]</scope>
    <source>
        <strain evidence="1 2">HU14</strain>
    </source>
</reference>
<accession>A0ABS7HQI1</accession>
<organism evidence="1 2">
    <name type="scientific">Microbacterium jejuense</name>
    <dbReference type="NCBI Taxonomy" id="1263637"/>
    <lineage>
        <taxon>Bacteria</taxon>
        <taxon>Bacillati</taxon>
        <taxon>Actinomycetota</taxon>
        <taxon>Actinomycetes</taxon>
        <taxon>Micrococcales</taxon>
        <taxon>Microbacteriaceae</taxon>
        <taxon>Microbacterium</taxon>
    </lineage>
</organism>
<dbReference type="Proteomes" id="UP001196843">
    <property type="component" value="Unassembled WGS sequence"/>
</dbReference>
<evidence type="ECO:0000313" key="1">
    <source>
        <dbReference type="EMBL" id="MBW9094148.1"/>
    </source>
</evidence>
<evidence type="ECO:0008006" key="3">
    <source>
        <dbReference type="Google" id="ProtNLM"/>
    </source>
</evidence>
<dbReference type="InterPro" id="IPR029044">
    <property type="entry name" value="Nucleotide-diphossugar_trans"/>
</dbReference>
<name>A0ABS7HQI1_9MICO</name>
<gene>
    <name evidence="1" type="ORF">JNB62_10680</name>
</gene>
<dbReference type="CDD" id="cd00761">
    <property type="entry name" value="Glyco_tranf_GTA_type"/>
    <property type="match status" value="1"/>
</dbReference>
<dbReference type="EMBL" id="JAEUAW010000007">
    <property type="protein sequence ID" value="MBW9094148.1"/>
    <property type="molecule type" value="Genomic_DNA"/>
</dbReference>
<proteinExistence type="predicted"/>
<sequence>MELLLEQTLRSVCSQTDQDYVVVVVGNQRPSFALPSQVHFVPVEFPPPITSGEVHAPRDAFVRDKGTKIAAGLIAARRFQPDQVMIFDADDFVSRRLAEHVKTHASSPGWVISEGWMYSRARNVYRPVSDFNRTCGTSFIVPYEAYRVSADIRVDASQDELIAAFGDVLTNIMGAHRGAVEWHRARGRELEILPFRGAVYHVDTGENHSGKSLRGVAFPSSRRFREEFGVPRVRGRVWTALSAFGPIALMETMRAKAVSVAARLSKPFARPSR</sequence>